<evidence type="ECO:0000313" key="1">
    <source>
        <dbReference type="EMBL" id="KAK2556187.1"/>
    </source>
</evidence>
<comment type="caution">
    <text evidence="1">The sequence shown here is derived from an EMBL/GenBank/DDBJ whole genome shotgun (WGS) entry which is preliminary data.</text>
</comment>
<reference evidence="1" key="2">
    <citation type="journal article" date="2023" name="Science">
        <title>Genomic signatures of disease resistance in endangered staghorn corals.</title>
        <authorList>
            <person name="Vollmer S.V."/>
            <person name="Selwyn J.D."/>
            <person name="Despard B.A."/>
            <person name="Roesel C.L."/>
        </authorList>
    </citation>
    <scope>NUCLEOTIDE SEQUENCE</scope>
    <source>
        <strain evidence="1">K2</strain>
    </source>
</reference>
<gene>
    <name evidence="1" type="ORF">P5673_021789</name>
</gene>
<accession>A0AAD9V033</accession>
<evidence type="ECO:0000313" key="2">
    <source>
        <dbReference type="Proteomes" id="UP001249851"/>
    </source>
</evidence>
<name>A0AAD9V033_ACRCE</name>
<proteinExistence type="predicted"/>
<protein>
    <submittedName>
        <fullName evidence="1">Uncharacterized protein</fullName>
    </submittedName>
</protein>
<dbReference type="AlphaFoldDB" id="A0AAD9V033"/>
<keyword evidence="2" id="KW-1185">Reference proteome</keyword>
<organism evidence="1 2">
    <name type="scientific">Acropora cervicornis</name>
    <name type="common">Staghorn coral</name>
    <dbReference type="NCBI Taxonomy" id="6130"/>
    <lineage>
        <taxon>Eukaryota</taxon>
        <taxon>Metazoa</taxon>
        <taxon>Cnidaria</taxon>
        <taxon>Anthozoa</taxon>
        <taxon>Hexacorallia</taxon>
        <taxon>Scleractinia</taxon>
        <taxon>Astrocoeniina</taxon>
        <taxon>Acroporidae</taxon>
        <taxon>Acropora</taxon>
    </lineage>
</organism>
<dbReference type="EMBL" id="JARQWQ010000057">
    <property type="protein sequence ID" value="KAK2556187.1"/>
    <property type="molecule type" value="Genomic_DNA"/>
</dbReference>
<dbReference type="Proteomes" id="UP001249851">
    <property type="component" value="Unassembled WGS sequence"/>
</dbReference>
<sequence length="97" mass="10899">MTQKRGYSLSSKYVVVCCTWKAKKPVHLLSTIPEELEIGQVERRLSKGEANISASELVYPRFPLKPASEYVLPIQMDSTEKALLSSLVVDETMINNI</sequence>
<reference evidence="1" key="1">
    <citation type="journal article" date="2023" name="G3 (Bethesda)">
        <title>Whole genome assembly and annotation of the endangered Caribbean coral Acropora cervicornis.</title>
        <authorList>
            <person name="Selwyn J.D."/>
            <person name="Vollmer S.V."/>
        </authorList>
    </citation>
    <scope>NUCLEOTIDE SEQUENCE</scope>
    <source>
        <strain evidence="1">K2</strain>
    </source>
</reference>